<dbReference type="EMBL" id="JAMZMK010009457">
    <property type="protein sequence ID" value="KAI7735657.1"/>
    <property type="molecule type" value="Genomic_DNA"/>
</dbReference>
<feature type="compositionally biased region" description="Low complexity" evidence="1">
    <location>
        <begin position="144"/>
        <end position="159"/>
    </location>
</feature>
<evidence type="ECO:0000256" key="2">
    <source>
        <dbReference type="SAM" id="Phobius"/>
    </source>
</evidence>
<evidence type="ECO:0008006" key="5">
    <source>
        <dbReference type="Google" id="ProtNLM"/>
    </source>
</evidence>
<sequence>MASIINLHSLYSPLSCSSTSKTLAFSFRSPLLSKPLFKSKKHSIIPIVQTRTCRSQINASQSNFFKVVQTVFKVGRDGIEAGTSLVPESIPRPIARVSVAVVGVTVALFLLKSFLSTAFFFLATIGLIYSAFIALNKDEAPTRGSDNINTTSSSGTTTSSDEETLEEARRIMEKYK</sequence>
<accession>A0AAD5GB79</accession>
<comment type="caution">
    <text evidence="3">The sequence shown here is derived from an EMBL/GenBank/DDBJ whole genome shotgun (WGS) entry which is preliminary data.</text>
</comment>
<feature type="transmembrane region" description="Helical" evidence="2">
    <location>
        <begin position="117"/>
        <end position="135"/>
    </location>
</feature>
<keyword evidence="4" id="KW-1185">Reference proteome</keyword>
<dbReference type="PANTHER" id="PTHR36777">
    <property type="entry name" value="EXPRESSED PROTEIN"/>
    <property type="match status" value="1"/>
</dbReference>
<evidence type="ECO:0000256" key="1">
    <source>
        <dbReference type="SAM" id="MobiDB-lite"/>
    </source>
</evidence>
<gene>
    <name evidence="3" type="ORF">M8C21_005204</name>
</gene>
<name>A0AAD5GB79_AMBAR</name>
<proteinExistence type="predicted"/>
<reference evidence="3" key="1">
    <citation type="submission" date="2022-06" db="EMBL/GenBank/DDBJ databases">
        <title>Uncovering the hologenomic basis of an extraordinary plant invasion.</title>
        <authorList>
            <person name="Bieker V.C."/>
            <person name="Martin M.D."/>
            <person name="Gilbert T."/>
            <person name="Hodgins K."/>
            <person name="Battlay P."/>
            <person name="Petersen B."/>
            <person name="Wilson J."/>
        </authorList>
    </citation>
    <scope>NUCLEOTIDE SEQUENCE</scope>
    <source>
        <strain evidence="3">AA19_3_7</strain>
        <tissue evidence="3">Leaf</tissue>
    </source>
</reference>
<evidence type="ECO:0000313" key="4">
    <source>
        <dbReference type="Proteomes" id="UP001206925"/>
    </source>
</evidence>
<keyword evidence="2" id="KW-0472">Membrane</keyword>
<feature type="compositionally biased region" description="Basic and acidic residues" evidence="1">
    <location>
        <begin position="166"/>
        <end position="176"/>
    </location>
</feature>
<dbReference type="PANTHER" id="PTHR36777:SF2">
    <property type="entry name" value="EXPRESSED PROTEIN"/>
    <property type="match status" value="1"/>
</dbReference>
<keyword evidence="2" id="KW-1133">Transmembrane helix</keyword>
<feature type="region of interest" description="Disordered" evidence="1">
    <location>
        <begin position="143"/>
        <end position="176"/>
    </location>
</feature>
<keyword evidence="2" id="KW-0812">Transmembrane</keyword>
<evidence type="ECO:0000313" key="3">
    <source>
        <dbReference type="EMBL" id="KAI7735657.1"/>
    </source>
</evidence>
<protein>
    <recommendedName>
        <fullName evidence="5">Transmembrane protein</fullName>
    </recommendedName>
</protein>
<organism evidence="3 4">
    <name type="scientific">Ambrosia artemisiifolia</name>
    <name type="common">Common ragweed</name>
    <dbReference type="NCBI Taxonomy" id="4212"/>
    <lineage>
        <taxon>Eukaryota</taxon>
        <taxon>Viridiplantae</taxon>
        <taxon>Streptophyta</taxon>
        <taxon>Embryophyta</taxon>
        <taxon>Tracheophyta</taxon>
        <taxon>Spermatophyta</taxon>
        <taxon>Magnoliopsida</taxon>
        <taxon>eudicotyledons</taxon>
        <taxon>Gunneridae</taxon>
        <taxon>Pentapetalae</taxon>
        <taxon>asterids</taxon>
        <taxon>campanulids</taxon>
        <taxon>Asterales</taxon>
        <taxon>Asteraceae</taxon>
        <taxon>Asteroideae</taxon>
        <taxon>Heliantheae alliance</taxon>
        <taxon>Heliantheae</taxon>
        <taxon>Ambrosia</taxon>
    </lineage>
</organism>
<dbReference type="Proteomes" id="UP001206925">
    <property type="component" value="Unassembled WGS sequence"/>
</dbReference>
<dbReference type="AlphaFoldDB" id="A0AAD5GB79"/>